<name>A0A8H3QRB3_9GLOM</name>
<organism evidence="1 2">
    <name type="scientific">Rhizophagus clarus</name>
    <dbReference type="NCBI Taxonomy" id="94130"/>
    <lineage>
        <taxon>Eukaryota</taxon>
        <taxon>Fungi</taxon>
        <taxon>Fungi incertae sedis</taxon>
        <taxon>Mucoromycota</taxon>
        <taxon>Glomeromycotina</taxon>
        <taxon>Glomeromycetes</taxon>
        <taxon>Glomerales</taxon>
        <taxon>Glomeraceae</taxon>
        <taxon>Rhizophagus</taxon>
    </lineage>
</organism>
<dbReference type="Proteomes" id="UP000615446">
    <property type="component" value="Unassembled WGS sequence"/>
</dbReference>
<accession>A0A8H3QRB3</accession>
<evidence type="ECO:0000313" key="2">
    <source>
        <dbReference type="Proteomes" id="UP000615446"/>
    </source>
</evidence>
<protein>
    <submittedName>
        <fullName evidence="1">Uncharacterized protein</fullName>
    </submittedName>
</protein>
<dbReference type="AlphaFoldDB" id="A0A8H3QRB3"/>
<sequence>MNQTLKLRLLNEYYEPDFEIEASCQTNTANWTLELKLSDYLDKPELRILLRRIWTWNIARLLVFGY</sequence>
<gene>
    <name evidence="1" type="ORF">RCL2_001553600</name>
</gene>
<reference evidence="1" key="1">
    <citation type="submission" date="2019-10" db="EMBL/GenBank/DDBJ databases">
        <title>Conservation and host-specific expression of non-tandemly repeated heterogenous ribosome RNA gene in arbuscular mycorrhizal fungi.</title>
        <authorList>
            <person name="Maeda T."/>
            <person name="Kobayashi Y."/>
            <person name="Nakagawa T."/>
            <person name="Ezawa T."/>
            <person name="Yamaguchi K."/>
            <person name="Bino T."/>
            <person name="Nishimoto Y."/>
            <person name="Shigenobu S."/>
            <person name="Kawaguchi M."/>
        </authorList>
    </citation>
    <scope>NUCLEOTIDE SEQUENCE</scope>
    <source>
        <strain evidence="1">HR1</strain>
    </source>
</reference>
<evidence type="ECO:0000313" key="1">
    <source>
        <dbReference type="EMBL" id="GES88597.1"/>
    </source>
</evidence>
<proteinExistence type="predicted"/>
<dbReference type="EMBL" id="BLAL01000180">
    <property type="protein sequence ID" value="GES88597.1"/>
    <property type="molecule type" value="Genomic_DNA"/>
</dbReference>
<comment type="caution">
    <text evidence="1">The sequence shown here is derived from an EMBL/GenBank/DDBJ whole genome shotgun (WGS) entry which is preliminary data.</text>
</comment>